<accession>A0A1G8FZI6</accession>
<organism evidence="1 2">
    <name type="scientific">Desulfosporosinus hippei DSM 8344</name>
    <dbReference type="NCBI Taxonomy" id="1121419"/>
    <lineage>
        <taxon>Bacteria</taxon>
        <taxon>Bacillati</taxon>
        <taxon>Bacillota</taxon>
        <taxon>Clostridia</taxon>
        <taxon>Eubacteriales</taxon>
        <taxon>Desulfitobacteriaceae</taxon>
        <taxon>Desulfosporosinus</taxon>
    </lineage>
</organism>
<sequence length="85" mass="9185">MNKAELFGLMLINCYKEGSNLDIAAMSIILNQNKVQEQSSLAVMKMAMDVAANQNESIIAMDGGMTKAMETSIQPFLGANLDIKA</sequence>
<protein>
    <submittedName>
        <fullName evidence="1">Putative motility protein</fullName>
    </submittedName>
</protein>
<dbReference type="InterPro" id="IPR025906">
    <property type="entry name" value="YjfB_motility"/>
</dbReference>
<dbReference type="OrthoDB" id="1924973at2"/>
<dbReference type="Proteomes" id="UP000198656">
    <property type="component" value="Unassembled WGS sequence"/>
</dbReference>
<name>A0A1G8FZI6_9FIRM</name>
<proteinExistence type="predicted"/>
<dbReference type="EMBL" id="FNCP01000021">
    <property type="protein sequence ID" value="SDH87539.1"/>
    <property type="molecule type" value="Genomic_DNA"/>
</dbReference>
<reference evidence="2" key="1">
    <citation type="submission" date="2016-10" db="EMBL/GenBank/DDBJ databases">
        <authorList>
            <person name="Varghese N."/>
            <person name="Submissions S."/>
        </authorList>
    </citation>
    <scope>NUCLEOTIDE SEQUENCE [LARGE SCALE GENOMIC DNA]</scope>
    <source>
        <strain evidence="2">DSM 8344</strain>
    </source>
</reference>
<evidence type="ECO:0000313" key="1">
    <source>
        <dbReference type="EMBL" id="SDH87539.1"/>
    </source>
</evidence>
<gene>
    <name evidence="1" type="ORF">SAMN05443529_1216</name>
</gene>
<dbReference type="STRING" id="1121419.SAMN05443529_1216"/>
<evidence type="ECO:0000313" key="2">
    <source>
        <dbReference type="Proteomes" id="UP000198656"/>
    </source>
</evidence>
<dbReference type="Pfam" id="PF14070">
    <property type="entry name" value="YjfB_motility"/>
    <property type="match status" value="1"/>
</dbReference>
<dbReference type="AlphaFoldDB" id="A0A1G8FZI6"/>
<keyword evidence="2" id="KW-1185">Reference proteome</keyword>